<dbReference type="Proteomes" id="UP000031668">
    <property type="component" value="Unassembled WGS sequence"/>
</dbReference>
<accession>A0A0C2MSC6</accession>
<sequence>MLIYDDSKMLLFVSKLHSLIKFISGEHSRADVYIDENFNLRKASAKQKATFTESMSICYSTMKYDLFFKYYDCRFRTRHRSMKNEIKTRIFFSKFIDECIINDFT</sequence>
<gene>
    <name evidence="1" type="ORF">RF11_11464</name>
</gene>
<proteinExistence type="predicted"/>
<organism evidence="1 2">
    <name type="scientific">Thelohanellus kitauei</name>
    <name type="common">Myxosporean</name>
    <dbReference type="NCBI Taxonomy" id="669202"/>
    <lineage>
        <taxon>Eukaryota</taxon>
        <taxon>Metazoa</taxon>
        <taxon>Cnidaria</taxon>
        <taxon>Myxozoa</taxon>
        <taxon>Myxosporea</taxon>
        <taxon>Bivalvulida</taxon>
        <taxon>Platysporina</taxon>
        <taxon>Myxobolidae</taxon>
        <taxon>Thelohanellus</taxon>
    </lineage>
</organism>
<name>A0A0C2MSC6_THEKT</name>
<dbReference type="AlphaFoldDB" id="A0A0C2MSC6"/>
<evidence type="ECO:0000313" key="1">
    <source>
        <dbReference type="EMBL" id="KII70211.1"/>
    </source>
</evidence>
<protein>
    <submittedName>
        <fullName evidence="1">Uncharacterized protein</fullName>
    </submittedName>
</protein>
<comment type="caution">
    <text evidence="1">The sequence shown here is derived from an EMBL/GenBank/DDBJ whole genome shotgun (WGS) entry which is preliminary data.</text>
</comment>
<reference evidence="1 2" key="1">
    <citation type="journal article" date="2014" name="Genome Biol. Evol.">
        <title>The genome of the myxosporean Thelohanellus kitauei shows adaptations to nutrient acquisition within its fish host.</title>
        <authorList>
            <person name="Yang Y."/>
            <person name="Xiong J."/>
            <person name="Zhou Z."/>
            <person name="Huo F."/>
            <person name="Miao W."/>
            <person name="Ran C."/>
            <person name="Liu Y."/>
            <person name="Zhang J."/>
            <person name="Feng J."/>
            <person name="Wang M."/>
            <person name="Wang M."/>
            <person name="Wang L."/>
            <person name="Yao B."/>
        </authorList>
    </citation>
    <scope>NUCLEOTIDE SEQUENCE [LARGE SCALE GENOMIC DNA]</scope>
    <source>
        <strain evidence="1">Wuqing</strain>
    </source>
</reference>
<keyword evidence="2" id="KW-1185">Reference proteome</keyword>
<dbReference type="EMBL" id="JWZT01002152">
    <property type="protein sequence ID" value="KII70211.1"/>
    <property type="molecule type" value="Genomic_DNA"/>
</dbReference>
<evidence type="ECO:0000313" key="2">
    <source>
        <dbReference type="Proteomes" id="UP000031668"/>
    </source>
</evidence>